<dbReference type="PANTHER" id="PTHR28259">
    <property type="entry name" value="FLUORIDE EXPORT PROTEIN 1-RELATED"/>
    <property type="match status" value="1"/>
</dbReference>
<keyword evidence="2 10" id="KW-1003">Cell membrane</keyword>
<dbReference type="GO" id="GO:0062054">
    <property type="term" value="F:fluoride channel activity"/>
    <property type="evidence" value="ECO:0007669"/>
    <property type="project" value="UniProtKB-UniRule"/>
</dbReference>
<evidence type="ECO:0000256" key="6">
    <source>
        <dbReference type="ARBA" id="ARBA00023303"/>
    </source>
</evidence>
<gene>
    <name evidence="10" type="primary">fluC</name>
    <name evidence="10" type="synonym">crcB</name>
    <name evidence="11" type="ORF">CC117_17365</name>
</gene>
<dbReference type="InterPro" id="IPR003691">
    <property type="entry name" value="FluC"/>
</dbReference>
<comment type="similarity">
    <text evidence="7 10">Belongs to the fluoride channel Fluc/FEX (TC 1.A.43) family.</text>
</comment>
<evidence type="ECO:0000256" key="10">
    <source>
        <dbReference type="HAMAP-Rule" id="MF_00454"/>
    </source>
</evidence>
<evidence type="ECO:0000256" key="8">
    <source>
        <dbReference type="ARBA" id="ARBA00035585"/>
    </source>
</evidence>
<dbReference type="AlphaFoldDB" id="A0A1S1QSH8"/>
<dbReference type="GO" id="GO:0005886">
    <property type="term" value="C:plasma membrane"/>
    <property type="evidence" value="ECO:0007669"/>
    <property type="project" value="UniProtKB-SubCell"/>
</dbReference>
<accession>A0A1S1QSH8</accession>
<dbReference type="Proteomes" id="UP000179627">
    <property type="component" value="Unassembled WGS sequence"/>
</dbReference>
<dbReference type="GO" id="GO:0140114">
    <property type="term" value="P:cellular detoxification of fluoride"/>
    <property type="evidence" value="ECO:0007669"/>
    <property type="project" value="UniProtKB-UniRule"/>
</dbReference>
<comment type="function">
    <text evidence="9 10">Fluoride-specific ion channel. Important for reducing fluoride concentration in the cell, thus reducing its toxicity.</text>
</comment>
<feature type="transmembrane region" description="Helical" evidence="10">
    <location>
        <begin position="71"/>
        <end position="92"/>
    </location>
</feature>
<evidence type="ECO:0000256" key="4">
    <source>
        <dbReference type="ARBA" id="ARBA00022989"/>
    </source>
</evidence>
<keyword evidence="3 10" id="KW-0812">Transmembrane</keyword>
<feature type="binding site" evidence="10">
    <location>
        <position position="85"/>
    </location>
    <ligand>
        <name>Na(+)</name>
        <dbReference type="ChEBI" id="CHEBI:29101"/>
        <note>structural</note>
    </ligand>
</feature>
<dbReference type="HAMAP" id="MF_00454">
    <property type="entry name" value="FluC"/>
    <property type="match status" value="1"/>
</dbReference>
<keyword evidence="6 10" id="KW-0407">Ion channel</keyword>
<keyword evidence="10" id="KW-0915">Sodium</keyword>
<evidence type="ECO:0000256" key="3">
    <source>
        <dbReference type="ARBA" id="ARBA00022692"/>
    </source>
</evidence>
<name>A0A1S1QSH8_9ACTN</name>
<keyword evidence="10" id="KW-0406">Ion transport</keyword>
<evidence type="ECO:0000313" key="12">
    <source>
        <dbReference type="Proteomes" id="UP000179627"/>
    </source>
</evidence>
<evidence type="ECO:0000313" key="11">
    <source>
        <dbReference type="EMBL" id="OHV36667.1"/>
    </source>
</evidence>
<evidence type="ECO:0000256" key="7">
    <source>
        <dbReference type="ARBA" id="ARBA00035120"/>
    </source>
</evidence>
<proteinExistence type="inferred from homology"/>
<protein>
    <recommendedName>
        <fullName evidence="10">Fluoride-specific ion channel FluC</fullName>
    </recommendedName>
</protein>
<comment type="activity regulation">
    <text evidence="10">Na(+) is not transported, but it plays an essential structural role and its presence is essential for fluoride channel function.</text>
</comment>
<keyword evidence="4 10" id="KW-1133">Transmembrane helix</keyword>
<evidence type="ECO:0000256" key="2">
    <source>
        <dbReference type="ARBA" id="ARBA00022475"/>
    </source>
</evidence>
<dbReference type="PROSITE" id="PS51257">
    <property type="entry name" value="PROKAR_LIPOPROTEIN"/>
    <property type="match status" value="1"/>
</dbReference>
<dbReference type="EMBL" id="MBLM01000115">
    <property type="protein sequence ID" value="OHV36667.1"/>
    <property type="molecule type" value="Genomic_DNA"/>
</dbReference>
<evidence type="ECO:0000256" key="5">
    <source>
        <dbReference type="ARBA" id="ARBA00023136"/>
    </source>
</evidence>
<comment type="subcellular location">
    <subcellularLocation>
        <location evidence="1 10">Cell membrane</location>
        <topology evidence="1 10">Multi-pass membrane protein</topology>
    </subcellularLocation>
</comment>
<evidence type="ECO:0000256" key="9">
    <source>
        <dbReference type="ARBA" id="ARBA00049940"/>
    </source>
</evidence>
<evidence type="ECO:0000256" key="1">
    <source>
        <dbReference type="ARBA" id="ARBA00004651"/>
    </source>
</evidence>
<dbReference type="RefSeq" id="WP_071084689.1">
    <property type="nucleotide sequence ID" value="NZ_MBLM01000115.1"/>
</dbReference>
<comment type="catalytic activity">
    <reaction evidence="8">
        <text>fluoride(in) = fluoride(out)</text>
        <dbReference type="Rhea" id="RHEA:76159"/>
        <dbReference type="ChEBI" id="CHEBI:17051"/>
    </reaction>
    <physiologicalReaction direction="left-to-right" evidence="8">
        <dbReference type="Rhea" id="RHEA:76160"/>
    </physiologicalReaction>
</comment>
<feature type="transmembrane region" description="Helical" evidence="10">
    <location>
        <begin position="104"/>
        <end position="127"/>
    </location>
</feature>
<dbReference type="GO" id="GO:0046872">
    <property type="term" value="F:metal ion binding"/>
    <property type="evidence" value="ECO:0007669"/>
    <property type="project" value="UniProtKB-KW"/>
</dbReference>
<organism evidence="11 12">
    <name type="scientific">Parafrankia colletiae</name>
    <dbReference type="NCBI Taxonomy" id="573497"/>
    <lineage>
        <taxon>Bacteria</taxon>
        <taxon>Bacillati</taxon>
        <taxon>Actinomycetota</taxon>
        <taxon>Actinomycetes</taxon>
        <taxon>Frankiales</taxon>
        <taxon>Frankiaceae</taxon>
        <taxon>Parafrankia</taxon>
    </lineage>
</organism>
<keyword evidence="12" id="KW-1185">Reference proteome</keyword>
<sequence>MAGGRRTPLSLLVVIAVGGAAGACLRRGASLLWPTPAEAFPWTTLGVNLAGCAAIGVLMAAISARHGVHPLVRPFLGVGVLGGFTTFSAYAVEARGLVTAGRAGFALAYLGGTMLGALVAVSAAVTVTRQLAGIRRAAREEAG</sequence>
<comment type="caution">
    <text evidence="11">The sequence shown here is derived from an EMBL/GenBank/DDBJ whole genome shotgun (WGS) entry which is preliminary data.</text>
</comment>
<dbReference type="Pfam" id="PF02537">
    <property type="entry name" value="CRCB"/>
    <property type="match status" value="1"/>
</dbReference>
<reference evidence="12" key="1">
    <citation type="submission" date="2016-07" db="EMBL/GenBank/DDBJ databases">
        <title>Sequence Frankia sp. strain CcI1.17.</title>
        <authorList>
            <person name="Ghodhbane-Gtari F."/>
            <person name="Swanson E."/>
            <person name="Gueddou A."/>
            <person name="Morris K."/>
            <person name="Hezbri K."/>
            <person name="Ktari A."/>
            <person name="Nouioui I."/>
            <person name="Abebe-Akele F."/>
            <person name="Simpson S."/>
            <person name="Thomas K."/>
            <person name="Gtari M."/>
            <person name="Tisa L.S."/>
            <person name="Hurst S."/>
        </authorList>
    </citation>
    <scope>NUCLEOTIDE SEQUENCE [LARGE SCALE GENOMIC DNA]</scope>
    <source>
        <strain evidence="12">Cc1.17</strain>
    </source>
</reference>
<keyword evidence="5 10" id="KW-0472">Membrane</keyword>
<feature type="binding site" evidence="10">
    <location>
        <position position="82"/>
    </location>
    <ligand>
        <name>Na(+)</name>
        <dbReference type="ChEBI" id="CHEBI:29101"/>
        <note>structural</note>
    </ligand>
</feature>
<feature type="transmembrane region" description="Helical" evidence="10">
    <location>
        <begin position="46"/>
        <end position="64"/>
    </location>
</feature>
<dbReference type="OrthoDB" id="4408652at2"/>
<keyword evidence="10" id="KW-0479">Metal-binding</keyword>
<keyword evidence="10" id="KW-0813">Transport</keyword>
<dbReference type="PANTHER" id="PTHR28259:SF1">
    <property type="entry name" value="FLUORIDE EXPORT PROTEIN 1-RELATED"/>
    <property type="match status" value="1"/>
</dbReference>